<evidence type="ECO:0000313" key="2">
    <source>
        <dbReference type="Proteomes" id="UP000827872"/>
    </source>
</evidence>
<dbReference type="EMBL" id="CM037623">
    <property type="protein sequence ID" value="KAH7988588.1"/>
    <property type="molecule type" value="Genomic_DNA"/>
</dbReference>
<reference evidence="1" key="1">
    <citation type="submission" date="2021-08" db="EMBL/GenBank/DDBJ databases">
        <title>The first chromosome-level gecko genome reveals the dynamic sex chromosomes of Neotropical dwarf geckos (Sphaerodactylidae: Sphaerodactylus).</title>
        <authorList>
            <person name="Pinto B.J."/>
            <person name="Keating S.E."/>
            <person name="Gamble T."/>
        </authorList>
    </citation>
    <scope>NUCLEOTIDE SEQUENCE</scope>
    <source>
        <strain evidence="1">TG3544</strain>
    </source>
</reference>
<evidence type="ECO:0000313" key="1">
    <source>
        <dbReference type="EMBL" id="KAH7988588.1"/>
    </source>
</evidence>
<protein>
    <submittedName>
        <fullName evidence="1">Uncharacterized protein</fullName>
    </submittedName>
</protein>
<proteinExistence type="predicted"/>
<gene>
    <name evidence="1" type="ORF">K3G42_019329</name>
</gene>
<keyword evidence="2" id="KW-1185">Reference proteome</keyword>
<name>A0ACB8E8F8_9SAUR</name>
<dbReference type="Proteomes" id="UP000827872">
    <property type="component" value="Linkage Group LG10"/>
</dbReference>
<sequence>MMLSFLTFSSDRYAIMLDVLLNDVTINQTHKMHAYRDSSAACKALVYGAHFVTMTYIYFCLGIFLVPFMGLGGAQGPCPTVCHCTLEILNCSRITNLPGFHQVPLPNPAVPLHPFTHLDFTGNVISSIGKEVWKAYPWAEHLVLKENSLSRLQSTSLEGLFSLTYLDLSCNKIQIIEKNVFEAVPFLRVINLSGNNIQQVTYGTFRAWHGMQFLLKVDLSNNPLVTIQDSYFYGLPSLAYLDLGATDVTPRILENLLRTALRLKTLVLPQKMSCCLCLIKEDIEVLCDTVKLECTESCGVSATLCDKEEPLIRMQQEVLKVLQIRKMNSSSLLSILPKRAQPNHGLPQTTKPNNDLPAVAENDSSLTANFNLLESVKRLMQAKAGEPLDMYWVDKGELKKLYLLVSLLREALKERIVQLDQDSLAAPLHNELSAQVSKKSTDDFLRKERHVRKVRRKKWLGTNQRQKDTLVGLQTDRQGVAEIARGSAKEPTVFEMHSKAGSQRKLAEGLDPQRVLPFRRSRQAVHQSSRKRSISDSLTNALKPTGSIVVNNNDNSENPRAMLGNGFGAQTFSEEELLNQLLQRNSLPAEDGKSKNSAIDSKRSLNEVSPDITLSHGTYWEHQKASVSPPLNFLSLEDDYFSQRVFFEAELDKKLTTLIPNAPVRKLISHVIRVLQMDCMTPTVQVACAKLISNTGLLMKLFSEREKAKETSSLWKSYFWPSKNVSNKTIGRSGNLEKPLDMTRIQGMPEYEPRKKLVLAVSVTAILMIIVFIISLYEICIHRYAAKDWTFLGRRKKPSSDEELCRTGSSLEDKSPPPLSDTQSFQEMQNQLADTGHYGDPSEEEEILEWGAVRQPLPKAPVENIKSAPSVVSELELTTAPPAAPPPPNLPSFTGSQKSSLKKSSVIGGGTSKVTINATPSATTEGEEDDEEDSAEKSEASPTEATTESPESGEEEDEDESE</sequence>
<comment type="caution">
    <text evidence="1">The sequence shown here is derived from an EMBL/GenBank/DDBJ whole genome shotgun (WGS) entry which is preliminary data.</text>
</comment>
<organism evidence="1 2">
    <name type="scientific">Sphaerodactylus townsendi</name>
    <dbReference type="NCBI Taxonomy" id="933632"/>
    <lineage>
        <taxon>Eukaryota</taxon>
        <taxon>Metazoa</taxon>
        <taxon>Chordata</taxon>
        <taxon>Craniata</taxon>
        <taxon>Vertebrata</taxon>
        <taxon>Euteleostomi</taxon>
        <taxon>Lepidosauria</taxon>
        <taxon>Squamata</taxon>
        <taxon>Bifurcata</taxon>
        <taxon>Gekkota</taxon>
        <taxon>Sphaerodactylidae</taxon>
        <taxon>Sphaerodactylus</taxon>
    </lineage>
</organism>
<accession>A0ACB8E8F8</accession>